<protein>
    <submittedName>
        <fullName evidence="2">Uncharacterized protein</fullName>
    </submittedName>
</protein>
<feature type="region of interest" description="Disordered" evidence="1">
    <location>
        <begin position="1"/>
        <end position="39"/>
    </location>
</feature>
<evidence type="ECO:0000313" key="2">
    <source>
        <dbReference type="EMBL" id="JAI06450.1"/>
    </source>
</evidence>
<organism evidence="2">
    <name type="scientific">Anguilla anguilla</name>
    <name type="common">European freshwater eel</name>
    <name type="synonym">Muraena anguilla</name>
    <dbReference type="NCBI Taxonomy" id="7936"/>
    <lineage>
        <taxon>Eukaryota</taxon>
        <taxon>Metazoa</taxon>
        <taxon>Chordata</taxon>
        <taxon>Craniata</taxon>
        <taxon>Vertebrata</taxon>
        <taxon>Euteleostomi</taxon>
        <taxon>Actinopterygii</taxon>
        <taxon>Neopterygii</taxon>
        <taxon>Teleostei</taxon>
        <taxon>Anguilliformes</taxon>
        <taxon>Anguillidae</taxon>
        <taxon>Anguilla</taxon>
    </lineage>
</organism>
<dbReference type="AlphaFoldDB" id="A0A0E9XUX5"/>
<accession>A0A0E9XUX5</accession>
<dbReference type="EMBL" id="GBXM01002128">
    <property type="protein sequence ID" value="JAI06450.1"/>
    <property type="molecule type" value="Transcribed_RNA"/>
</dbReference>
<name>A0A0E9XUX5_ANGAN</name>
<reference evidence="2" key="1">
    <citation type="submission" date="2014-11" db="EMBL/GenBank/DDBJ databases">
        <authorList>
            <person name="Amaro Gonzalez C."/>
        </authorList>
    </citation>
    <scope>NUCLEOTIDE SEQUENCE</scope>
</reference>
<reference evidence="2" key="2">
    <citation type="journal article" date="2015" name="Fish Shellfish Immunol.">
        <title>Early steps in the European eel (Anguilla anguilla)-Vibrio vulnificus interaction in the gills: Role of the RtxA13 toxin.</title>
        <authorList>
            <person name="Callol A."/>
            <person name="Pajuelo D."/>
            <person name="Ebbesson L."/>
            <person name="Teles M."/>
            <person name="MacKenzie S."/>
            <person name="Amaro C."/>
        </authorList>
    </citation>
    <scope>NUCLEOTIDE SEQUENCE</scope>
</reference>
<proteinExistence type="predicted"/>
<evidence type="ECO:0000256" key="1">
    <source>
        <dbReference type="SAM" id="MobiDB-lite"/>
    </source>
</evidence>
<sequence length="39" mass="4433">MKEIETKNQWGNFLPPQFSAQQPPLFGAMPNSYPPNLTL</sequence>